<evidence type="ECO:0000256" key="11">
    <source>
        <dbReference type="ARBA" id="ARBA00023014"/>
    </source>
</evidence>
<comment type="caution">
    <text evidence="15">The sequence shown here is derived from an EMBL/GenBank/DDBJ whole genome shotgun (WGS) entry which is preliminary data.</text>
</comment>
<comment type="pathway">
    <text evidence="1 13">Cofactor biosynthesis; biotin biosynthesis; biotin from 7,8-diaminononanoate: step 2/2.</text>
</comment>
<dbReference type="InterPro" id="IPR058240">
    <property type="entry name" value="rSAM_sf"/>
</dbReference>
<keyword evidence="10 13" id="KW-0408">Iron</keyword>
<dbReference type="SMART" id="SM00876">
    <property type="entry name" value="BATS"/>
    <property type="match status" value="1"/>
</dbReference>
<dbReference type="GO" id="GO:0004076">
    <property type="term" value="F:biotin synthase activity"/>
    <property type="evidence" value="ECO:0007669"/>
    <property type="project" value="UniProtKB-EC"/>
</dbReference>
<keyword evidence="11 13" id="KW-0411">Iron-sulfur</keyword>
<evidence type="ECO:0000313" key="15">
    <source>
        <dbReference type="EMBL" id="MFL0195186.1"/>
    </source>
</evidence>
<dbReference type="EMBL" id="JBJHZX010000007">
    <property type="protein sequence ID" value="MFL0195186.1"/>
    <property type="molecule type" value="Genomic_DNA"/>
</dbReference>
<dbReference type="SFLD" id="SFLDS00029">
    <property type="entry name" value="Radical_SAM"/>
    <property type="match status" value="1"/>
</dbReference>
<dbReference type="PANTHER" id="PTHR22976:SF2">
    <property type="entry name" value="BIOTIN SYNTHASE, MITOCHONDRIAL"/>
    <property type="match status" value="1"/>
</dbReference>
<dbReference type="SUPFAM" id="SSF102114">
    <property type="entry name" value="Radical SAM enzymes"/>
    <property type="match status" value="1"/>
</dbReference>
<keyword evidence="9 13" id="KW-0093">Biotin biosynthesis</keyword>
<evidence type="ECO:0000256" key="3">
    <source>
        <dbReference type="ARBA" id="ARBA00012236"/>
    </source>
</evidence>
<dbReference type="PIRSF" id="PIRSF001619">
    <property type="entry name" value="Biotin_synth"/>
    <property type="match status" value="1"/>
</dbReference>
<dbReference type="Pfam" id="PF04055">
    <property type="entry name" value="Radical_SAM"/>
    <property type="match status" value="1"/>
</dbReference>
<evidence type="ECO:0000256" key="10">
    <source>
        <dbReference type="ARBA" id="ARBA00023004"/>
    </source>
</evidence>
<comment type="similarity">
    <text evidence="2 13">Belongs to the radical SAM superfamily. Biotin synthase family.</text>
</comment>
<feature type="binding site" evidence="13">
    <location>
        <position position="74"/>
    </location>
    <ligand>
        <name>[4Fe-4S] cluster</name>
        <dbReference type="ChEBI" id="CHEBI:49883"/>
        <note>4Fe-4S-S-AdoMet</note>
    </ligand>
</feature>
<keyword evidence="6 13" id="KW-0949">S-adenosyl-L-methionine</keyword>
<dbReference type="SFLD" id="SFLDG01060">
    <property type="entry name" value="BATS_domain_containing"/>
    <property type="match status" value="1"/>
</dbReference>
<dbReference type="InterPro" id="IPR013785">
    <property type="entry name" value="Aldolase_TIM"/>
</dbReference>
<keyword evidence="8 13" id="KW-0479">Metal-binding</keyword>
<evidence type="ECO:0000313" key="16">
    <source>
        <dbReference type="Proteomes" id="UP001623660"/>
    </source>
</evidence>
<feature type="binding site" evidence="13">
    <location>
        <position position="71"/>
    </location>
    <ligand>
        <name>[4Fe-4S] cluster</name>
        <dbReference type="ChEBI" id="CHEBI:49883"/>
        <note>4Fe-4S-S-AdoMet</note>
    </ligand>
</feature>
<dbReference type="InterPro" id="IPR007197">
    <property type="entry name" value="rSAM"/>
</dbReference>
<dbReference type="EC" id="2.8.1.6" evidence="3 13"/>
<feature type="binding site" evidence="13">
    <location>
        <position position="67"/>
    </location>
    <ligand>
        <name>[4Fe-4S] cluster</name>
        <dbReference type="ChEBI" id="CHEBI:49883"/>
        <note>4Fe-4S-S-AdoMet</note>
    </ligand>
</feature>
<feature type="domain" description="Radical SAM core" evidence="14">
    <location>
        <begin position="49"/>
        <end position="278"/>
    </location>
</feature>
<evidence type="ECO:0000256" key="5">
    <source>
        <dbReference type="ARBA" id="ARBA00022679"/>
    </source>
</evidence>
<keyword evidence="16" id="KW-1185">Reference proteome</keyword>
<dbReference type="InterPro" id="IPR006638">
    <property type="entry name" value="Elp3/MiaA/NifB-like_rSAM"/>
</dbReference>
<dbReference type="Proteomes" id="UP001623660">
    <property type="component" value="Unassembled WGS sequence"/>
</dbReference>
<dbReference type="PANTHER" id="PTHR22976">
    <property type="entry name" value="BIOTIN SYNTHASE"/>
    <property type="match status" value="1"/>
</dbReference>
<comment type="catalytic activity">
    <reaction evidence="12 13">
        <text>(4R,5S)-dethiobiotin + (sulfur carrier)-SH + 2 reduced [2Fe-2S]-[ferredoxin] + 2 S-adenosyl-L-methionine = (sulfur carrier)-H + biotin + 2 5'-deoxyadenosine + 2 L-methionine + 2 oxidized [2Fe-2S]-[ferredoxin]</text>
        <dbReference type="Rhea" id="RHEA:22060"/>
        <dbReference type="Rhea" id="RHEA-COMP:10000"/>
        <dbReference type="Rhea" id="RHEA-COMP:10001"/>
        <dbReference type="Rhea" id="RHEA-COMP:14737"/>
        <dbReference type="Rhea" id="RHEA-COMP:14739"/>
        <dbReference type="ChEBI" id="CHEBI:17319"/>
        <dbReference type="ChEBI" id="CHEBI:29917"/>
        <dbReference type="ChEBI" id="CHEBI:33737"/>
        <dbReference type="ChEBI" id="CHEBI:33738"/>
        <dbReference type="ChEBI" id="CHEBI:57586"/>
        <dbReference type="ChEBI" id="CHEBI:57844"/>
        <dbReference type="ChEBI" id="CHEBI:59789"/>
        <dbReference type="ChEBI" id="CHEBI:64428"/>
        <dbReference type="ChEBI" id="CHEBI:149473"/>
        <dbReference type="EC" id="2.8.1.6"/>
    </reaction>
</comment>
<gene>
    <name evidence="13 15" type="primary">bioB</name>
    <name evidence="15" type="ORF">ACJDU8_06345</name>
</gene>
<dbReference type="HAMAP" id="MF_01694">
    <property type="entry name" value="BioB"/>
    <property type="match status" value="1"/>
</dbReference>
<evidence type="ECO:0000256" key="2">
    <source>
        <dbReference type="ARBA" id="ARBA00010765"/>
    </source>
</evidence>
<evidence type="ECO:0000256" key="12">
    <source>
        <dbReference type="ARBA" id="ARBA00051157"/>
    </source>
</evidence>
<dbReference type="SFLD" id="SFLDG01278">
    <property type="entry name" value="biotin_synthase_like"/>
    <property type="match status" value="1"/>
</dbReference>
<dbReference type="NCBIfam" id="TIGR00433">
    <property type="entry name" value="bioB"/>
    <property type="match status" value="1"/>
</dbReference>
<comment type="cofactor">
    <cofactor evidence="13">
        <name>[2Fe-2S] cluster</name>
        <dbReference type="ChEBI" id="CHEBI:190135"/>
    </cofactor>
    <text evidence="13">Binds 1 [2Fe-2S] cluster. The cluster is coordinated with 3 cysteines and 1 arginine.</text>
</comment>
<dbReference type="SMART" id="SM00729">
    <property type="entry name" value="Elp3"/>
    <property type="match status" value="1"/>
</dbReference>
<dbReference type="InterPro" id="IPR002684">
    <property type="entry name" value="Biotin_synth/BioAB"/>
</dbReference>
<comment type="function">
    <text evidence="13">Catalyzes the conversion of dethiobiotin (DTB) to biotin by the insertion of a sulfur atom into dethiobiotin via a radical-based mechanism.</text>
</comment>
<dbReference type="InterPro" id="IPR024177">
    <property type="entry name" value="Biotin_synthase"/>
</dbReference>
<comment type="cofactor">
    <cofactor evidence="13">
        <name>[4Fe-4S] cluster</name>
        <dbReference type="ChEBI" id="CHEBI:49883"/>
    </cofactor>
    <text evidence="13">Binds 1 [4Fe-4S] cluster. The cluster is coordinated with 3 cysteines and an exchangeable S-adenosyl-L-methionine.</text>
</comment>
<organism evidence="15 16">
    <name type="scientific">Candidatus Clostridium eludens</name>
    <dbReference type="NCBI Taxonomy" id="3381663"/>
    <lineage>
        <taxon>Bacteria</taxon>
        <taxon>Bacillati</taxon>
        <taxon>Bacillota</taxon>
        <taxon>Clostridia</taxon>
        <taxon>Eubacteriales</taxon>
        <taxon>Clostridiaceae</taxon>
        <taxon>Clostridium</taxon>
    </lineage>
</organism>
<dbReference type="RefSeq" id="WP_406791310.1">
    <property type="nucleotide sequence ID" value="NZ_JBJHZX010000007.1"/>
</dbReference>
<feature type="binding site" evidence="13">
    <location>
        <position position="203"/>
    </location>
    <ligand>
        <name>[2Fe-2S] cluster</name>
        <dbReference type="ChEBI" id="CHEBI:190135"/>
    </ligand>
</feature>
<proteinExistence type="inferred from homology"/>
<name>A0ABW8SIX3_9CLOT</name>
<feature type="binding site" evidence="13">
    <location>
        <position position="273"/>
    </location>
    <ligand>
        <name>[2Fe-2S] cluster</name>
        <dbReference type="ChEBI" id="CHEBI:190135"/>
    </ligand>
</feature>
<feature type="binding site" evidence="13">
    <location>
        <position position="143"/>
    </location>
    <ligand>
        <name>[2Fe-2S] cluster</name>
        <dbReference type="ChEBI" id="CHEBI:190135"/>
    </ligand>
</feature>
<dbReference type="Pfam" id="PF06968">
    <property type="entry name" value="BATS"/>
    <property type="match status" value="1"/>
</dbReference>
<keyword evidence="4 13" id="KW-0004">4Fe-4S</keyword>
<keyword evidence="5 13" id="KW-0808">Transferase</keyword>
<evidence type="ECO:0000256" key="9">
    <source>
        <dbReference type="ARBA" id="ARBA00022756"/>
    </source>
</evidence>
<evidence type="ECO:0000256" key="7">
    <source>
        <dbReference type="ARBA" id="ARBA00022714"/>
    </source>
</evidence>
<comment type="subunit">
    <text evidence="13">Homodimer.</text>
</comment>
<evidence type="ECO:0000256" key="6">
    <source>
        <dbReference type="ARBA" id="ARBA00022691"/>
    </source>
</evidence>
<evidence type="ECO:0000256" key="13">
    <source>
        <dbReference type="HAMAP-Rule" id="MF_01694"/>
    </source>
</evidence>
<dbReference type="CDD" id="cd01335">
    <property type="entry name" value="Radical_SAM"/>
    <property type="match status" value="1"/>
</dbReference>
<feature type="binding site" evidence="13">
    <location>
        <position position="111"/>
    </location>
    <ligand>
        <name>[2Fe-2S] cluster</name>
        <dbReference type="ChEBI" id="CHEBI:190135"/>
    </ligand>
</feature>
<dbReference type="Gene3D" id="3.20.20.70">
    <property type="entry name" value="Aldolase class I"/>
    <property type="match status" value="1"/>
</dbReference>
<keyword evidence="7 13" id="KW-0001">2Fe-2S</keyword>
<dbReference type="InterPro" id="IPR010722">
    <property type="entry name" value="BATS_dom"/>
</dbReference>
<sequence>MKEFIKYLEEKVLKGQSINFEEAMQLTSIEVETDIKQLCHSADNIRECFCGVEVDLCTIMNAKSGRCTEDCKFCAQSGHYKTNVENYELVSKEEALKLAKENESEGVNRFSLVTSGKGIYGKDFEKVLDIYGELNKENKMDLCASLGILGYEDLIRLKQCGVTMYHHNLETSREYYKEICTTHSYDERIDTINAVKKAGLEVCSGGIIGLGESMEDRVKLAFQLKELEAKSIPINVLNPVKGTPLENTPNLSQNEILKTVAIFRFVNPEAFIRLAGGRNLIDDYGKNCFYAGANATITGNYLTTSGNKICDDKEMISKLNLEVRKNVYKQRNMS</sequence>
<reference evidence="15 16" key="1">
    <citation type="submission" date="2024-11" db="EMBL/GenBank/DDBJ databases">
        <authorList>
            <person name="Heng Y.C."/>
            <person name="Lim A.C.H."/>
            <person name="Lee J.K.Y."/>
            <person name="Kittelmann S."/>
        </authorList>
    </citation>
    <scope>NUCLEOTIDE SEQUENCE [LARGE SCALE GENOMIC DNA]</scope>
    <source>
        <strain evidence="15 16">WILCCON 0269</strain>
    </source>
</reference>
<evidence type="ECO:0000259" key="14">
    <source>
        <dbReference type="PROSITE" id="PS51918"/>
    </source>
</evidence>
<protein>
    <recommendedName>
        <fullName evidence="3 13">Biotin synthase</fullName>
        <ecNumber evidence="3 13">2.8.1.6</ecNumber>
    </recommendedName>
</protein>
<evidence type="ECO:0000256" key="8">
    <source>
        <dbReference type="ARBA" id="ARBA00022723"/>
    </source>
</evidence>
<accession>A0ABW8SIX3</accession>
<evidence type="ECO:0000256" key="4">
    <source>
        <dbReference type="ARBA" id="ARBA00022485"/>
    </source>
</evidence>
<dbReference type="PROSITE" id="PS51918">
    <property type="entry name" value="RADICAL_SAM"/>
    <property type="match status" value="1"/>
</dbReference>
<evidence type="ECO:0000256" key="1">
    <source>
        <dbReference type="ARBA" id="ARBA00004942"/>
    </source>
</evidence>